<protein>
    <submittedName>
        <fullName evidence="1">Uncharacterized protein</fullName>
    </submittedName>
</protein>
<gene>
    <name evidence="1" type="ORF">MCOR_19135</name>
</gene>
<proteinExistence type="predicted"/>
<evidence type="ECO:0000313" key="1">
    <source>
        <dbReference type="EMBL" id="CAC5383380.1"/>
    </source>
</evidence>
<dbReference type="InterPro" id="IPR015943">
    <property type="entry name" value="WD40/YVTN_repeat-like_dom_sf"/>
</dbReference>
<name>A0A6J8BJT7_MYTCO</name>
<dbReference type="InterPro" id="IPR011042">
    <property type="entry name" value="6-blade_b-propeller_TolB-like"/>
</dbReference>
<keyword evidence="2" id="KW-1185">Reference proteome</keyword>
<dbReference type="AlphaFoldDB" id="A0A6J8BJT7"/>
<accession>A0A6J8BJT7</accession>
<dbReference type="SUPFAM" id="SSF63829">
    <property type="entry name" value="Calcium-dependent phosphotriesterase"/>
    <property type="match status" value="1"/>
</dbReference>
<organism evidence="1 2">
    <name type="scientific">Mytilus coruscus</name>
    <name type="common">Sea mussel</name>
    <dbReference type="NCBI Taxonomy" id="42192"/>
    <lineage>
        <taxon>Eukaryota</taxon>
        <taxon>Metazoa</taxon>
        <taxon>Spiralia</taxon>
        <taxon>Lophotrochozoa</taxon>
        <taxon>Mollusca</taxon>
        <taxon>Bivalvia</taxon>
        <taxon>Autobranchia</taxon>
        <taxon>Pteriomorphia</taxon>
        <taxon>Mytilida</taxon>
        <taxon>Mytiloidea</taxon>
        <taxon>Mytilidae</taxon>
        <taxon>Mytilinae</taxon>
        <taxon>Mytilus</taxon>
    </lineage>
</organism>
<evidence type="ECO:0000313" key="2">
    <source>
        <dbReference type="Proteomes" id="UP000507470"/>
    </source>
</evidence>
<dbReference type="Gene3D" id="2.130.10.10">
    <property type="entry name" value="YVTN repeat-like/Quinoprotein amine dehydrogenase"/>
    <property type="match status" value="1"/>
</dbReference>
<reference evidence="1 2" key="1">
    <citation type="submission" date="2020-06" db="EMBL/GenBank/DDBJ databases">
        <authorList>
            <person name="Li R."/>
            <person name="Bekaert M."/>
        </authorList>
    </citation>
    <scope>NUCLEOTIDE SEQUENCE [LARGE SCALE GENOMIC DNA]</scope>
    <source>
        <strain evidence="2">wild</strain>
    </source>
</reference>
<dbReference type="Gene3D" id="2.120.10.30">
    <property type="entry name" value="TolB, C-terminal domain"/>
    <property type="match status" value="1"/>
</dbReference>
<dbReference type="EMBL" id="CACVKT020003359">
    <property type="protein sequence ID" value="CAC5383380.1"/>
    <property type="molecule type" value="Genomic_DNA"/>
</dbReference>
<dbReference type="OrthoDB" id="10020332at2759"/>
<dbReference type="Proteomes" id="UP000507470">
    <property type="component" value="Unassembled WGS sequence"/>
</dbReference>
<sequence length="285" mass="31959">MASLDSTTSREDQAQCVVPNVPGIEQIKPLRFGTLAMPKKKSIDISACRILPDGKYLILDCDYKESRLLLFSKDGTFLRTVATFKGSSFDVCFVRNNTVAVTLQIENKTALVDVEKNEIMETIKLCHKCCAAASDGQKMIISSMEKSTLVNLNDKSQTILEGVRAHRNSLFNGNIYGTIYHEDKVYCYKSTGEVLWTFEHYGIDNPQGITVDMYGFVYFVSQENNKVFVISPDGQTSRIILSKDDGIKYPYEIHINRGTGIMVVSSEVKDDSDSKSYETALVYKI</sequence>